<dbReference type="PANTHER" id="PTHR35191">
    <property type="entry name" value="PROPHAGE SIDE TAIL FIBER PROTEIN HOMOLOG STFQ-RELATED"/>
    <property type="match status" value="1"/>
</dbReference>
<proteinExistence type="predicted"/>
<dbReference type="SUPFAM" id="SSF49373">
    <property type="entry name" value="Invasin/intimin cell-adhesion fragments"/>
    <property type="match status" value="2"/>
</dbReference>
<dbReference type="Pfam" id="PF07484">
    <property type="entry name" value="Collar"/>
    <property type="match status" value="1"/>
</dbReference>
<dbReference type="PANTHER" id="PTHR35191:SF1">
    <property type="entry name" value="PROPHAGE SIDE TAIL FIBER PROTEIN HOMOLOG STFQ-RELATED"/>
    <property type="match status" value="1"/>
</dbReference>
<name>A0AAI9DKU0_PLUGE</name>
<dbReference type="EMBL" id="ABLOKC030000012">
    <property type="protein sequence ID" value="EML1471874.1"/>
    <property type="molecule type" value="Genomic_DNA"/>
</dbReference>
<evidence type="ECO:0000313" key="3">
    <source>
        <dbReference type="EMBL" id="EML1471874.1"/>
    </source>
</evidence>
<dbReference type="CDD" id="cd19958">
    <property type="entry name" value="pyocin_knob"/>
    <property type="match status" value="1"/>
</dbReference>
<dbReference type="SMART" id="SM00635">
    <property type="entry name" value="BID_2"/>
    <property type="match status" value="2"/>
</dbReference>
<dbReference type="Pfam" id="PF02368">
    <property type="entry name" value="Big_2"/>
    <property type="match status" value="2"/>
</dbReference>
<dbReference type="SUPFAM" id="SSF88874">
    <property type="entry name" value="Receptor-binding domain of short tail fibre protein gp12"/>
    <property type="match status" value="1"/>
</dbReference>
<dbReference type="Gene3D" id="2.60.40.1080">
    <property type="match status" value="2"/>
</dbReference>
<evidence type="ECO:0000256" key="1">
    <source>
        <dbReference type="SAM" id="MobiDB-lite"/>
    </source>
</evidence>
<evidence type="ECO:0000259" key="2">
    <source>
        <dbReference type="SMART" id="SM00635"/>
    </source>
</evidence>
<organism evidence="3">
    <name type="scientific">Pluralibacter gergoviae</name>
    <name type="common">Enterobacter gergoviae</name>
    <dbReference type="NCBI Taxonomy" id="61647"/>
    <lineage>
        <taxon>Bacteria</taxon>
        <taxon>Pseudomonadati</taxon>
        <taxon>Pseudomonadota</taxon>
        <taxon>Gammaproteobacteria</taxon>
        <taxon>Enterobacterales</taxon>
        <taxon>Enterobacteriaceae</taxon>
        <taxon>Pluralibacter</taxon>
    </lineage>
</organism>
<dbReference type="InterPro" id="IPR037053">
    <property type="entry name" value="Phage_tail_collar_dom_sf"/>
</dbReference>
<feature type="compositionally biased region" description="Gly residues" evidence="1">
    <location>
        <begin position="254"/>
        <end position="265"/>
    </location>
</feature>
<protein>
    <submittedName>
        <fullName evidence="3">Ig-like domain-containing protein</fullName>
    </submittedName>
</protein>
<feature type="domain" description="BIG2" evidence="2">
    <location>
        <begin position="412"/>
        <end position="487"/>
    </location>
</feature>
<comment type="caution">
    <text evidence="3">The sequence shown here is derived from an EMBL/GenBank/DDBJ whole genome shotgun (WGS) entry which is preliminary data.</text>
</comment>
<sequence length="628" mass="66588">MSKFFKTPFAASGDKIIIPDAMTPDGSVNYTEGWSLDYERPLDTDVHAKPVGRKEMNGVLHDITAALRVHQSQAYPDYINAADNGGAQYPYAKGVAVRFNGEFYVSLADANTALPTDGTKWQPIIFQRATQDEVDNGIGDYLVVTPPMLKKYLRDSIDDTTNEIKPFLFPAGAVVAWGSETPPDGWLECNGQGFDTSKFPQLRAVYPSGRVPDLRGYAIRGWAHGSYADEANWRSILSVQRDAMNGERHKPGNNDGGIDSGGSAGPGTKPLAISLDSGAVATISMAPFGGLGPGGGGNPLTYTETRMKNVAMMYIVKTDEAEEIAPAPTPNNIVVSPSSLSVGVGTTQQFTGQVMPAELAGQYPITWMSSDTSVGTIDANGLFRALAAGNTDIIATLSTGLSVRVTVTVNVLLTSITLAAIPDQVVGNTYELVVSKVPSNATEAILFDSTDNAIASVTTDGKLFTSGTGQATITVTGAVSGKTVSRTVKVAAAPPVDQYLVIKNNLSEIKKAGEVSQQAARDNLALGKLATKDSLSSGDVGAFPVSGSALAAGVNLNTLVKNGQYFQTISSNAATVLNYPELVAGVLRVYETGIDGGCRQVYMPYNSTVEYRRYAFGNPLKFYEWKAY</sequence>
<accession>A0AAI9DKU0</accession>
<dbReference type="InterPro" id="IPR008964">
    <property type="entry name" value="Invasin/intimin_cell_adhesion"/>
</dbReference>
<reference evidence="3" key="1">
    <citation type="submission" date="2024-02" db="EMBL/GenBank/DDBJ databases">
        <authorList>
            <consortium name="Clinical and Environmental Microbiology Branch: Whole genome sequencing antimicrobial resistance pathogens in the healthcare setting"/>
        </authorList>
    </citation>
    <scope>NUCLEOTIDE SEQUENCE</scope>
    <source>
        <strain evidence="3">2021DK-00143</strain>
    </source>
</reference>
<gene>
    <name evidence="3" type="ORF">QEG54_002613</name>
</gene>
<dbReference type="InterPro" id="IPR051934">
    <property type="entry name" value="Phage_Tail_Fiber_Structural"/>
</dbReference>
<feature type="region of interest" description="Disordered" evidence="1">
    <location>
        <begin position="245"/>
        <end position="271"/>
    </location>
</feature>
<dbReference type="Gene3D" id="3.90.1340.10">
    <property type="entry name" value="Phage tail collar domain"/>
    <property type="match status" value="1"/>
</dbReference>
<dbReference type="AlphaFoldDB" id="A0AAI9DKU0"/>
<feature type="domain" description="BIG2" evidence="2">
    <location>
        <begin position="329"/>
        <end position="407"/>
    </location>
</feature>
<dbReference type="InterPro" id="IPR011083">
    <property type="entry name" value="Phage_tail_collar_dom"/>
</dbReference>
<dbReference type="InterPro" id="IPR003343">
    <property type="entry name" value="Big_2"/>
</dbReference>